<evidence type="ECO:0008006" key="6">
    <source>
        <dbReference type="Google" id="ProtNLM"/>
    </source>
</evidence>
<feature type="region of interest" description="Disordered" evidence="3">
    <location>
        <begin position="616"/>
        <end position="650"/>
    </location>
</feature>
<reference evidence="4" key="2">
    <citation type="submission" date="2020-08" db="EMBL/GenBank/DDBJ databases">
        <title>Plant Genome Project.</title>
        <authorList>
            <person name="Zhang R.-G."/>
        </authorList>
    </citation>
    <scope>NUCLEOTIDE SEQUENCE</scope>
    <source>
        <strain evidence="4">Huo1</strain>
        <tissue evidence="4">Leaf</tissue>
    </source>
</reference>
<feature type="region of interest" description="Disordered" evidence="3">
    <location>
        <begin position="98"/>
        <end position="141"/>
    </location>
</feature>
<evidence type="ECO:0000256" key="2">
    <source>
        <dbReference type="ARBA" id="ARBA00024341"/>
    </source>
</evidence>
<gene>
    <name evidence="4" type="ORF">SASPL_120550</name>
</gene>
<feature type="compositionally biased region" description="Low complexity" evidence="3">
    <location>
        <begin position="111"/>
        <end position="123"/>
    </location>
</feature>
<dbReference type="PANTHER" id="PTHR32295">
    <property type="entry name" value="IQ-DOMAIN 5-RELATED"/>
    <property type="match status" value="1"/>
</dbReference>
<evidence type="ECO:0000313" key="4">
    <source>
        <dbReference type="EMBL" id="KAG6418347.1"/>
    </source>
</evidence>
<dbReference type="AlphaFoldDB" id="A0A8X8ZVB4"/>
<feature type="compositionally biased region" description="Acidic residues" evidence="3">
    <location>
        <begin position="148"/>
        <end position="164"/>
    </location>
</feature>
<dbReference type="PROSITE" id="PS50096">
    <property type="entry name" value="IQ"/>
    <property type="match status" value="2"/>
</dbReference>
<feature type="compositionally biased region" description="Basic and acidic residues" evidence="3">
    <location>
        <begin position="131"/>
        <end position="141"/>
    </location>
</feature>
<comment type="caution">
    <text evidence="4">The sequence shown here is derived from an EMBL/GenBank/DDBJ whole genome shotgun (WGS) entry which is preliminary data.</text>
</comment>
<accession>A0A8X8ZVB4</accession>
<evidence type="ECO:0000313" key="5">
    <source>
        <dbReference type="Proteomes" id="UP000298416"/>
    </source>
</evidence>
<evidence type="ECO:0000256" key="3">
    <source>
        <dbReference type="SAM" id="MobiDB-lite"/>
    </source>
</evidence>
<feature type="region of interest" description="Disordered" evidence="3">
    <location>
        <begin position="147"/>
        <end position="166"/>
    </location>
</feature>
<sequence>MALAAAHRCGGAGGWSMSAHRGGSNDLVYVKYNLKMYERYEKRNELDPLSLDYLDHCNEWLVGEFDGIEDEGNDMVFDGDSLDWDTVYEASGVGEPITYTRSRSKKRKETSTSSSSRKASRTTYISRNGKCQREKEKGRMATVVEEKELVDEESKDEEVGDEEGSTSQYYPIDYECIDKVEFWVIDENANEEHDYEELEEMLDEEPAKGAEDNIMEINDEEFDLSRFDDGNTSSLNDGKWIKSLIGLKKASVNELEKEGVKGRKWRLWRSGSGGIVIGKGRRGSGNGSEAEGSEASSYAFDTEMAAAVAALAKASPKDFMVVRREWAAVRIQTVFRAFLVPASIESMKARRALRALKALVRLQAIVRGRLVRKQAAVTLRCMQALVRVQARVRAHCTQSPNGELSDKESQVDPKKLVESGWCDSVGTVDEVMSKLQMKQEGAMKRERALAYALYQQQLRRNPNTGSSGNKMGMATPARLEKSGTGLNWLERWMATKPWESRLMEEFQSEASELHPASVKHEAYGAGSFSSTASDYDPVRTRRNNTRTPSKVPMSCQILRSSSDPCSDSMYDETTTTSNSSTATSETPGSGETSTESKPHYMSLTRATKAKQRPCAYGSNANAHSLHRHSVEDLPHRRKPSPLSKGNARRSADTDLYSVDMCKDLYPPAYYA</sequence>
<organism evidence="4">
    <name type="scientific">Salvia splendens</name>
    <name type="common">Scarlet sage</name>
    <dbReference type="NCBI Taxonomy" id="180675"/>
    <lineage>
        <taxon>Eukaryota</taxon>
        <taxon>Viridiplantae</taxon>
        <taxon>Streptophyta</taxon>
        <taxon>Embryophyta</taxon>
        <taxon>Tracheophyta</taxon>
        <taxon>Spermatophyta</taxon>
        <taxon>Magnoliopsida</taxon>
        <taxon>eudicotyledons</taxon>
        <taxon>Gunneridae</taxon>
        <taxon>Pentapetalae</taxon>
        <taxon>asterids</taxon>
        <taxon>lamiids</taxon>
        <taxon>Lamiales</taxon>
        <taxon>Lamiaceae</taxon>
        <taxon>Nepetoideae</taxon>
        <taxon>Mentheae</taxon>
        <taxon>Salviinae</taxon>
        <taxon>Salvia</taxon>
        <taxon>Salvia subgen. Calosphace</taxon>
        <taxon>core Calosphace</taxon>
    </lineage>
</organism>
<dbReference type="EMBL" id="PNBA02000007">
    <property type="protein sequence ID" value="KAG6418347.1"/>
    <property type="molecule type" value="Genomic_DNA"/>
</dbReference>
<keyword evidence="5" id="KW-1185">Reference proteome</keyword>
<protein>
    <recommendedName>
        <fullName evidence="6">DUF4005 domain-containing protein</fullName>
    </recommendedName>
</protein>
<dbReference type="PANTHER" id="PTHR32295:SF126">
    <property type="entry name" value="PROTEIN IQ-DOMAIN 8"/>
    <property type="match status" value="1"/>
</dbReference>
<dbReference type="GO" id="GO:0005516">
    <property type="term" value="F:calmodulin binding"/>
    <property type="evidence" value="ECO:0007669"/>
    <property type="project" value="UniProtKB-KW"/>
</dbReference>
<dbReference type="Proteomes" id="UP000298416">
    <property type="component" value="Unassembled WGS sequence"/>
</dbReference>
<proteinExistence type="inferred from homology"/>
<feature type="region of interest" description="Disordered" evidence="3">
    <location>
        <begin position="526"/>
        <end position="599"/>
    </location>
</feature>
<feature type="compositionally biased region" description="Low complexity" evidence="3">
    <location>
        <begin position="573"/>
        <end position="595"/>
    </location>
</feature>
<name>A0A8X8ZVB4_SALSN</name>
<keyword evidence="1" id="KW-0112">Calmodulin-binding</keyword>
<evidence type="ECO:0000256" key="1">
    <source>
        <dbReference type="ARBA" id="ARBA00022860"/>
    </source>
</evidence>
<comment type="similarity">
    <text evidence="2">Belongs to the IQD family.</text>
</comment>
<reference evidence="4" key="1">
    <citation type="submission" date="2018-01" db="EMBL/GenBank/DDBJ databases">
        <authorList>
            <person name="Mao J.F."/>
        </authorList>
    </citation>
    <scope>NUCLEOTIDE SEQUENCE</scope>
    <source>
        <strain evidence="4">Huo1</strain>
        <tissue evidence="4">Leaf</tissue>
    </source>
</reference>